<feature type="active site" description="Proton acceptor; for dehydratase activity" evidence="12">
    <location>
        <position position="3623"/>
    </location>
</feature>
<dbReference type="InterPro" id="IPR020806">
    <property type="entry name" value="PKS_PP-bd"/>
</dbReference>
<dbReference type="InterPro" id="IPR032821">
    <property type="entry name" value="PKS_assoc"/>
</dbReference>
<keyword evidence="1" id="KW-0596">Phosphopantetheine</keyword>
<feature type="domain" description="Carrier" evidence="13">
    <location>
        <begin position="4284"/>
        <end position="4359"/>
    </location>
</feature>
<dbReference type="SMART" id="SM00825">
    <property type="entry name" value="PKS_KS"/>
    <property type="match status" value="3"/>
</dbReference>
<feature type="domain" description="Ketosynthase family 3 (KS3)" evidence="14">
    <location>
        <begin position="2696"/>
        <end position="3122"/>
    </location>
</feature>
<dbReference type="GO" id="GO:0031177">
    <property type="term" value="F:phosphopantetheine binding"/>
    <property type="evidence" value="ECO:0007669"/>
    <property type="project" value="InterPro"/>
</dbReference>
<dbReference type="GO" id="GO:0004312">
    <property type="term" value="F:fatty acid synthase activity"/>
    <property type="evidence" value="ECO:0007669"/>
    <property type="project" value="TreeGrafter"/>
</dbReference>
<feature type="region of interest" description="C-terminal hotdog fold" evidence="12">
    <location>
        <begin position="2077"/>
        <end position="2207"/>
    </location>
</feature>
<dbReference type="Gene3D" id="3.30.70.3290">
    <property type="match status" value="3"/>
</dbReference>
<feature type="region of interest" description="N-terminal hotdog fold" evidence="12">
    <location>
        <begin position="1949"/>
        <end position="2068"/>
    </location>
</feature>
<dbReference type="Pfam" id="PF08659">
    <property type="entry name" value="KR"/>
    <property type="match status" value="2"/>
</dbReference>
<dbReference type="SMART" id="SM01294">
    <property type="entry name" value="PKS_PP_betabranch"/>
    <property type="match status" value="1"/>
</dbReference>
<dbReference type="PROSITE" id="PS52004">
    <property type="entry name" value="KS3_2"/>
    <property type="match status" value="3"/>
</dbReference>
<keyword evidence="17" id="KW-1185">Reference proteome</keyword>
<dbReference type="EMBL" id="JANYMP010000001">
    <property type="protein sequence ID" value="MCS7475562.1"/>
    <property type="molecule type" value="Genomic_DNA"/>
</dbReference>
<comment type="catalytic activity">
    <reaction evidence="7">
        <text>6 (S)-methylmalonyl-CoA + propanoyl-CoA + 6 NADPH + 12 H(+) = 6-deoxyerythronolide B + 6 CO2 + 6 NADP(+) + 7 CoA + H2O</text>
        <dbReference type="Rhea" id="RHEA:23068"/>
        <dbReference type="ChEBI" id="CHEBI:15377"/>
        <dbReference type="ChEBI" id="CHEBI:15378"/>
        <dbReference type="ChEBI" id="CHEBI:16089"/>
        <dbReference type="ChEBI" id="CHEBI:16526"/>
        <dbReference type="ChEBI" id="CHEBI:57287"/>
        <dbReference type="ChEBI" id="CHEBI:57327"/>
        <dbReference type="ChEBI" id="CHEBI:57392"/>
        <dbReference type="ChEBI" id="CHEBI:57783"/>
        <dbReference type="ChEBI" id="CHEBI:58349"/>
        <dbReference type="EC" id="2.3.1.94"/>
    </reaction>
</comment>
<comment type="function">
    <text evidence="8">Involved in the biosynthesis of antibiotic erythromycin via the biosynthesis of its aglycone precursor, 6-deoxyerythronolide B (6-dEB).</text>
</comment>
<dbReference type="Pfam" id="PF00698">
    <property type="entry name" value="Acyl_transf_1"/>
    <property type="match status" value="3"/>
</dbReference>
<feature type="domain" description="Ketosynthase family 3 (KS3)" evidence="14">
    <location>
        <begin position="1065"/>
        <end position="1490"/>
    </location>
</feature>
<dbReference type="Proteomes" id="UP001141259">
    <property type="component" value="Unassembled WGS sequence"/>
</dbReference>
<dbReference type="InterPro" id="IPR016035">
    <property type="entry name" value="Acyl_Trfase/lysoPLipase"/>
</dbReference>
<evidence type="ECO:0000256" key="4">
    <source>
        <dbReference type="ARBA" id="ARBA00022737"/>
    </source>
</evidence>
<dbReference type="InterPro" id="IPR036291">
    <property type="entry name" value="NAD(P)-bd_dom_sf"/>
</dbReference>
<dbReference type="SUPFAM" id="SSF52151">
    <property type="entry name" value="FabD/lysophospholipase-like"/>
    <property type="match status" value="3"/>
</dbReference>
<reference evidence="16" key="1">
    <citation type="submission" date="2022-08" db="EMBL/GenBank/DDBJ databases">
        <authorList>
            <person name="Tistechok S."/>
            <person name="Samborskyy M."/>
            <person name="Roman I."/>
        </authorList>
    </citation>
    <scope>NUCLEOTIDE SEQUENCE</scope>
    <source>
        <strain evidence="16">DSM 103496</strain>
    </source>
</reference>
<dbReference type="InterPro" id="IPR016036">
    <property type="entry name" value="Malonyl_transacylase_ACP-bd"/>
</dbReference>
<gene>
    <name evidence="16" type="ORF">NZH93_01760</name>
</gene>
<dbReference type="CDD" id="cd00833">
    <property type="entry name" value="PKS"/>
    <property type="match status" value="3"/>
</dbReference>
<dbReference type="InterPro" id="IPR049551">
    <property type="entry name" value="PKS_DH_C"/>
</dbReference>
<comment type="pathway">
    <text evidence="9">Antibiotic biosynthesis; erythromycin biosynthesis.</text>
</comment>
<dbReference type="InterPro" id="IPR014043">
    <property type="entry name" value="Acyl_transferase_dom"/>
</dbReference>
<dbReference type="InterPro" id="IPR013968">
    <property type="entry name" value="PKS_KR"/>
</dbReference>
<dbReference type="Pfam" id="PF16197">
    <property type="entry name" value="KAsynt_C_assoc"/>
    <property type="match status" value="3"/>
</dbReference>
<dbReference type="PANTHER" id="PTHR43775">
    <property type="entry name" value="FATTY ACID SYNTHASE"/>
    <property type="match status" value="1"/>
</dbReference>
<dbReference type="Pfam" id="PF00550">
    <property type="entry name" value="PP-binding"/>
    <property type="match status" value="3"/>
</dbReference>
<dbReference type="Pfam" id="PF02801">
    <property type="entry name" value="Ketoacyl-synt_C"/>
    <property type="match status" value="3"/>
</dbReference>
<dbReference type="Gene3D" id="3.40.366.10">
    <property type="entry name" value="Malonyl-Coenzyme A Acyl Carrier Protein, domain 2"/>
    <property type="match status" value="3"/>
</dbReference>
<dbReference type="Pfam" id="PF00109">
    <property type="entry name" value="ketoacyl-synt"/>
    <property type="match status" value="3"/>
</dbReference>
<dbReference type="SUPFAM" id="SSF55048">
    <property type="entry name" value="Probable ACP-binding domain of malonyl-CoA ACP transacylase"/>
    <property type="match status" value="3"/>
</dbReference>
<dbReference type="FunFam" id="3.40.47.10:FF:000019">
    <property type="entry name" value="Polyketide synthase type I"/>
    <property type="match status" value="2"/>
</dbReference>
<dbReference type="InterPro" id="IPR055123">
    <property type="entry name" value="SpnB-like_Rossmann"/>
</dbReference>
<dbReference type="PANTHER" id="PTHR43775:SF51">
    <property type="entry name" value="INACTIVE PHENOLPHTHIOCEROL SYNTHESIS POLYKETIDE SYNTHASE TYPE I PKS1-RELATED"/>
    <property type="match status" value="1"/>
</dbReference>
<evidence type="ECO:0000256" key="7">
    <source>
        <dbReference type="ARBA" id="ARBA00052442"/>
    </source>
</evidence>
<evidence type="ECO:0000256" key="5">
    <source>
        <dbReference type="ARBA" id="ARBA00023268"/>
    </source>
</evidence>
<dbReference type="GO" id="GO:0047879">
    <property type="term" value="F:erythronolide synthase activity"/>
    <property type="evidence" value="ECO:0007669"/>
    <property type="project" value="UniProtKB-EC"/>
</dbReference>
<dbReference type="PROSITE" id="PS00012">
    <property type="entry name" value="PHOSPHOPANTETHEINE"/>
    <property type="match status" value="2"/>
</dbReference>
<evidence type="ECO:0000256" key="2">
    <source>
        <dbReference type="ARBA" id="ARBA00022553"/>
    </source>
</evidence>
<keyword evidence="6" id="KW-0012">Acyltransferase</keyword>
<dbReference type="InterPro" id="IPR001227">
    <property type="entry name" value="Ac_transferase_dom_sf"/>
</dbReference>
<dbReference type="SUPFAM" id="SSF51735">
    <property type="entry name" value="NAD(P)-binding Rossmann-fold domains"/>
    <property type="match status" value="4"/>
</dbReference>
<dbReference type="Pfam" id="PF22953">
    <property type="entry name" value="SpnB_Rossmann"/>
    <property type="match status" value="2"/>
</dbReference>
<keyword evidence="3" id="KW-0808">Transferase</keyword>
<dbReference type="InterPro" id="IPR036736">
    <property type="entry name" value="ACP-like_sf"/>
</dbReference>
<feature type="region of interest" description="C-terminal hotdog fold" evidence="12">
    <location>
        <begin position="3721"/>
        <end position="3851"/>
    </location>
</feature>
<dbReference type="InterPro" id="IPR014031">
    <property type="entry name" value="Ketoacyl_synth_C"/>
</dbReference>
<evidence type="ECO:0000256" key="1">
    <source>
        <dbReference type="ARBA" id="ARBA00022450"/>
    </source>
</evidence>
<evidence type="ECO:0000313" key="16">
    <source>
        <dbReference type="EMBL" id="MCS7475562.1"/>
    </source>
</evidence>
<keyword evidence="5" id="KW-0511">Multifunctional enzyme</keyword>
<dbReference type="PROSITE" id="PS00606">
    <property type="entry name" value="KS3_1"/>
    <property type="match status" value="2"/>
</dbReference>
<dbReference type="InterPro" id="IPR016039">
    <property type="entry name" value="Thiolase-like"/>
</dbReference>
<evidence type="ECO:0000256" key="8">
    <source>
        <dbReference type="ARBA" id="ARBA00060158"/>
    </source>
</evidence>
<keyword evidence="4" id="KW-0677">Repeat</keyword>
<dbReference type="SUPFAM" id="SSF53901">
    <property type="entry name" value="Thiolase-like"/>
    <property type="match status" value="3"/>
</dbReference>
<dbReference type="Pfam" id="PF21089">
    <property type="entry name" value="PKS_DH_N"/>
    <property type="match status" value="2"/>
</dbReference>
<feature type="region of interest" description="N-terminal hotdog fold" evidence="12">
    <location>
        <begin position="3591"/>
        <end position="3711"/>
    </location>
</feature>
<protein>
    <recommendedName>
        <fullName evidence="11">6-deoxyerythronolide-B synthase</fullName>
        <ecNumber evidence="11">2.3.1.94</ecNumber>
    </recommendedName>
</protein>
<organism evidence="16 17">
    <name type="scientific">Umezawaea endophytica</name>
    <dbReference type="NCBI Taxonomy" id="1654476"/>
    <lineage>
        <taxon>Bacteria</taxon>
        <taxon>Bacillati</taxon>
        <taxon>Actinomycetota</taxon>
        <taxon>Actinomycetes</taxon>
        <taxon>Pseudonocardiales</taxon>
        <taxon>Pseudonocardiaceae</taxon>
        <taxon>Umezawaea</taxon>
    </lineage>
</organism>
<dbReference type="InterPro" id="IPR009081">
    <property type="entry name" value="PP-bd_ACP"/>
</dbReference>
<dbReference type="Gene3D" id="3.10.129.110">
    <property type="entry name" value="Polyketide synthase dehydratase"/>
    <property type="match status" value="2"/>
</dbReference>
<keyword evidence="2" id="KW-0597">Phosphoprotein</keyword>
<proteinExistence type="predicted"/>
<accession>A0A9X3ACY5</accession>
<feature type="active site" description="Proton acceptor; for dehydratase activity" evidence="12">
    <location>
        <position position="1981"/>
    </location>
</feature>
<feature type="domain" description="Ketosynthase family 3 (KS3)" evidence="14">
    <location>
        <begin position="14"/>
        <end position="427"/>
    </location>
</feature>
<dbReference type="InterPro" id="IPR006162">
    <property type="entry name" value="Ppantetheine_attach_site"/>
</dbReference>
<dbReference type="InterPro" id="IPR020841">
    <property type="entry name" value="PKS_Beta-ketoAc_synthase_dom"/>
</dbReference>
<dbReference type="RefSeq" id="WP_259621074.1">
    <property type="nucleotide sequence ID" value="NZ_JANYMP010000001.1"/>
</dbReference>
<evidence type="ECO:0000256" key="6">
    <source>
        <dbReference type="ARBA" id="ARBA00023315"/>
    </source>
</evidence>
<sequence>MSAEKTHRVPEPELEAVAVIGYACRFPHADGPAAYWKLLEEGRNAVVDAPDGRWEGVPGPRCGGFLDSVGDFDAAFFHVSPREAAAMDPQQRLVLELVWEAIEDAGVVPASLRASRTSVFVGALRDDYAALVHQQGERAITQHTMTGVNRAIIANRVSYHLGLNGPSLTVDTAQSSSLAAVHLACSSLRSGESTLAIAAGVNLNLLPGNVLAEQRFGALSPDSTTYAFDGRANGFVPGEGGGVVVLKPLGLARADGDRIHGVILGSAINNDGATDGLTVPSAPAQEAMLREAYGKSGVAVDDVQYVELHGTGTPIGDPIEAAALGGALGCGRAADARLRIGSVKTNIGHLESAAGIAGLIKVLLSIRHRKLPASLNFEAPAPRLSLVWLGLEVQRRLTPWPREDRPLVAGVSSFGMGGTNCHVVVAEPPAPRTGPPTAAEPIFAQPPTTWTDALLTEPLAVLDTVPQAAVSEAAVSQAAVSEAGVGVDAVSQAAVPPLAARMDAVPLAAGSQAAVPAVAVPQTADRDRQVLSWSVSGHTEAALRAQAARLREFVTPEHSVASIGHALATRRALLDHRAVVTASNRHGLLSGLDALAAGTPSAAVVTGAVAPGKLGFLFTGQGSQRAGMGRGLYDAFPRYAGAFDEVAAELDPFLDRPLADVVAEGGEDLDRTGYTQPALFAVEVALFRLLESWGLRPDFLAGHSIGEISAAHVAGVLPLPDAARLVAVRSRLMGSLPEGGAMVAVRATEDEVRDLLRDEGGRLAVAAVNGPDSVVVSGDVEAAHRVAAALAERGRRTKRLDVSHAFHSPHVDPVLDEFRTAIAALTFLPPTIPVVSTVTGAVADRLTSPDYWVEQVRRPVRFLDAVGTLASEGVTTLLELGPDGVLSAHAAGSVPVLRADRPDVDTVLAAVARAHVRGHAVDWAAVFPAAPDFVELPTYAFQRRHHWFEVGAVVPPLAAPAVQALPVALDPAPDVEVLVGRHIAAVLGSGPGERVPAHTAFTDLGFTSLMATELRTALADATGLVLPSGLLFSHPTPAALAAFVEAASRDTAPAETPARQRLRDDEPVAIVGMACRFPGGVSSPEDLWRLVADGVDAVGEFPTNRGWDADLYDAEPGLPGRSTVRHGGFLHDAGEFDAAFFGISPREAEAMDPQQRLLLETAWEAVERAGVDPRSVKGGNTGVFVGATALEYGPRMSEAPESTHGHVLTGTTTSVASGRIAYQLGLTGPALTVDTACSSSLVALHLAVRSLRSGECDLALAGGATVMSTPGMFVEFSRQRGLAADGRCKSFGAGADGTGWAEGVGLVLVERLSDARRLGHPVLAVVRGSAVNQDGASNGLTAPHGPSQEAVIRSALADAGLGPSDVDAVEAHGTGTVLGDPIEAEALAAVYGTGRVGDRRLYVGSLKSNIGHAQAAAGIGGVIKMVGALRTGVLPRSLHSDLPTPHVDWDTAGLTLLSERRDWPESGRPRRAGISSFGISGTNAHLILEQAPDVEPDEARTGPSLGIPAPWVLSARSEGALRGQAAKLLAHLDTSGADPADVGLALATTRSAFEHRAVVLGGADLRSGLTALATGAQAPTLHRGSAVDAGRTAFLFTGQGAQRAGMGRDLHAAHPVFAAALDEVCAAFDGLLDEPLRDVMFADDGPLHLTSYTQPALFALETALFRLLDHHGAVPGLLAGHSIGEITAVHAAGVLSLPDAARLVAARGRLMGAAPSGGAMIAIEAEPDEVLDSLTDRVSLAAVNGPRSVVVSGDADEAERVAARWRAAGRRVRRLTVSHAFHSPHMDGVLEEFRAVAAGLDFHPPLIPVVSTVTGERATAADLASPDHWTRQIRDAVLFADAVRALAELGATVFVEVGPDAVLTPLAASVLEGAATVVPLLRAGHDEAESFSAGITKAYVNGAPLRAGSFFPQAVPAPLPTYAFQREHHWQNAVPRTDARALGLVPADHPFLVGELEGADRADTVFTGRVSPATHPWLADHTIGGRVLVPATAFVELAVAAGDRLGVPRVAELTLEAPLEPLGDNDLQVRVAAPDAEGHRAFTVHARPEAGVWTRHATGVLAHTAEPTADLDWPADATAVPVDGEYERLSALGYHYGPAFQGLQAVWRSGTSTYAEISLRENSGKFRVHPALLDAALHALVLDGGRLQLPFHWRDVTLNPSSATELRVRSTPNEDGTTTLVVAEPDGTLVASITSLVLRPAPKAASTVLTVDWPVVPTPVAESSPEDVVVHVETLPGVLRLVQDWVADPGDARLVLVTRDAVGVLPTDEVDLDTAGVWGLVRSAQSEHPGRVLLVDVDTASTALVAAAVATGEPQVAIRAGKLHVPRLGRSRRFGKAPRLDRGTVLITGGTGGLGALVARHLVTEHGVRHLLLVSRRGPDAPGADDLAADLTAAGATVTTTAADVADRAAMAALVAEHPLTAVVHTAGVLADATVENLTEAGLAEVMRPKADAARVLHELTEDLDLTAFVLFSSVSGVTGTAGQANYAAANTVLDALAHHRASRGLAGTSLAWGLWDAGMGSGLEAADLARWERAGIRPLSAAQGLALFDAALAAGEPLVVPAALEPAHGDVPHLYRALAPRPAVRARPTAGWAGRIGALPELARVAAVLDLVRAEAAAVLGHGSPVEARRTFDALGFDSLAGMDLRTRLAAATGLRLTATVTFDHPTPARLAEHLLSLLGAEKPKPEPVTRVREDEPVAIVGMACRFPGGVSSPEDLWRLVVDGVDAVGGFPTNRGWDLDRLYDPDPERIGTSYTRDGGFLHDADLFDRDLFGLSPREATATDPQQRLLLETAWEAFESAGIDPEALRGSNTGVYTGAMYDDYASRLAGTPAEFEGFLLAGNLSSVLSGRLSYTFGLRGPAVTVDTACSSSLVALHLAVRSLRSGECDLVLAGGVTVMSGPTTFVEFSRQRGLAADGRCKSFGAGADGTGWAEGVGLLLVERLSDARRLGHRVLAVVRGTAVNQDGASNGLTAPHGPSQEAVIRSALADAGLGPSDVDAVEAHGTGTVLGDPIEAEALAAVYGTGRVGDRRLYVGSLKSNIGHAQAAAGVGGVIKMIGALRAGVLPRSLHSDLPTPHVDWESSGLALLSKQHDWPEPGRPRRAGVSSFGISGTNAHVILEQAPDAEPQTTAQPDHGTVPWLLTGGTETAVRAQAARLARHVEDHPDLSAADVGYSLATGRALLDHGAAAVGADRESLLRGLAAIADGEPAPGTVLGRRTSGKTAFLFTGQGSQRPGMGRDLHATHPAFAAALDEVCRHLDPRLPRPLKEVLFAEAGTPEAALLDDTVFTQAALFAVEVALYRLFEHHGVTPDHVLGHSVGEIAAAHVAGVLDLPDACLLVAERGRLMGAARRGGAMIAIEAEEDAVRASLLPHRDRVAVAAVNGPRAVVISGDADAADEVAAGWRANGVRTSRLSVSHAFHSPHVDEVLDDFRAVVGTLAFRAPRFPVVSNVTGTLGTEEQVTSPEYWVRHVRDAVRFADGVRCLDREGVTTFVELGPDAVLTALARTCLADADAEVVPTLRRGRSEAEAIARTLALLRLRGATPDWGAVFPGARRVDLPTYAFRHERYWLSAPEGAVDADGLGLTATGHPVLGAVLSAADRDTHVFTGRLSTHTHPWLADHEVAGVLLVPASAVVEMVVSAGEHVGLPRIGELTLSAPLVLSTAAVRLQLAVGEPDGAGHRDFTLRARSADGPWTTHAEGTLTPASAVVEGLTAWPPMAAEVSLDGFYDTGLAYGPAFRGLRRAWRGDGELFAEIALPEALRPEARRYALHPALLDAALHPLLLDADGPRVPFAWRGVTLPATGTSTLRVHLRETGELTSSITVADATGAPVAAVDSLVLRPFERGAARAGGLHRVAWTPLPTALLAEEEHPTTEDLTEFLGGEPVPETVVLAVRSAGPDLPAAAREVLGRTLRSVRTWLADERFDRSTLVVATRGAVATNGEGVADLAAAGVWGLLRTAQTEHPGRIVLADLDTDTVPSGLAELGEPQLAVRDGRVLVPRLVAADAAVREPVRWDRGTVLITGATGALGSHLARHLVTEHAARRLLLVSRRGAGSELAGELADLGAHVTVAACDASDRDALAAVLADIPEDHPLTAVVHVAGVVDDAVLADLTEEGLDKVLAAKLDAAWHLHELTGDLDAFVLYSSVAGLLGTAGQAGYAAANSFLDALAEHRASLGQPARSLAWGLWEEASALSGHLAETDLRRLARTGLRPLATADGLALFDAATRAADAVLAVTRLDVDALRDPVPPLLSGLVRRPVTRTPAHSAARLASLPENEADRVLADLVRGHVAAVLGHGDPAAVGTDRPFRELGLDSLTSVELRNLLTRSTGLRLSASLVFDHPTPAALVRHLRDLVAAERAPVDEPVTARLGKLTDAVRRAAEDPVAFERITAELRALLDAAEEAAGRRDDPARLDSASDEELFALINDFT</sequence>
<dbReference type="InterPro" id="IPR042104">
    <property type="entry name" value="PKS_dehydratase_sf"/>
</dbReference>
<dbReference type="Gene3D" id="3.40.50.720">
    <property type="entry name" value="NAD(P)-binding Rossmann-like Domain"/>
    <property type="match status" value="2"/>
</dbReference>
<evidence type="ECO:0000256" key="12">
    <source>
        <dbReference type="PROSITE-ProRule" id="PRU01363"/>
    </source>
</evidence>
<dbReference type="SMART" id="SM00823">
    <property type="entry name" value="PKS_PP"/>
    <property type="match status" value="3"/>
</dbReference>
<evidence type="ECO:0000256" key="10">
    <source>
        <dbReference type="ARBA" id="ARBA00063272"/>
    </source>
</evidence>
<dbReference type="CDD" id="cd08956">
    <property type="entry name" value="KR_3_FAS_SDR_x"/>
    <property type="match status" value="2"/>
</dbReference>
<evidence type="ECO:0000259" key="14">
    <source>
        <dbReference type="PROSITE" id="PS52004"/>
    </source>
</evidence>
<dbReference type="InterPro" id="IPR014030">
    <property type="entry name" value="Ketoacyl_synth_N"/>
</dbReference>
<dbReference type="InterPro" id="IPR050091">
    <property type="entry name" value="PKS_NRPS_Biosynth_Enz"/>
</dbReference>
<evidence type="ECO:0000259" key="15">
    <source>
        <dbReference type="PROSITE" id="PS52019"/>
    </source>
</evidence>
<feature type="domain" description="PKS/mFAS DH" evidence="15">
    <location>
        <begin position="3591"/>
        <end position="3851"/>
    </location>
</feature>
<comment type="caution">
    <text evidence="16">The sequence shown here is derived from an EMBL/GenBank/DDBJ whole genome shotgun (WGS) entry which is preliminary data.</text>
</comment>
<dbReference type="SMART" id="SM00827">
    <property type="entry name" value="PKS_AT"/>
    <property type="match status" value="3"/>
</dbReference>
<evidence type="ECO:0000313" key="17">
    <source>
        <dbReference type="Proteomes" id="UP001141259"/>
    </source>
</evidence>
<dbReference type="FunFam" id="1.10.1200.10:FF:000007">
    <property type="entry name" value="Probable polyketide synthase pks17"/>
    <property type="match status" value="1"/>
</dbReference>
<dbReference type="InterPro" id="IPR049900">
    <property type="entry name" value="PKS_mFAS_DH"/>
</dbReference>
<comment type="subunit">
    <text evidence="10">Homodimer. Erythronolide synthase is composed of EryAI, EryAII and EryAIII multimodular (2 modules) polypeptides each coding for a functional synthase subunit which participates in 2 of the six FAS-like elongation steps required for formation of the polyketide. Module 1, 2, 3, 4, 5, and 6 participating in biosynthesis steps 1, 2, 3, 4, 5, and 6, respectively.</text>
</comment>
<evidence type="ECO:0000259" key="13">
    <source>
        <dbReference type="PROSITE" id="PS50075"/>
    </source>
</evidence>
<evidence type="ECO:0000256" key="9">
    <source>
        <dbReference type="ARBA" id="ARBA00060622"/>
    </source>
</evidence>
<dbReference type="FunFam" id="3.40.366.10:FF:000002">
    <property type="entry name" value="Probable polyketide synthase 2"/>
    <property type="match status" value="2"/>
</dbReference>
<feature type="domain" description="Carrier" evidence="13">
    <location>
        <begin position="2604"/>
        <end position="2680"/>
    </location>
</feature>
<dbReference type="GO" id="GO:0006633">
    <property type="term" value="P:fatty acid biosynthetic process"/>
    <property type="evidence" value="ECO:0007669"/>
    <property type="project" value="InterPro"/>
</dbReference>
<dbReference type="InterPro" id="IPR020807">
    <property type="entry name" value="PKS_DH"/>
</dbReference>
<dbReference type="Gene3D" id="1.10.1200.10">
    <property type="entry name" value="ACP-like"/>
    <property type="match status" value="3"/>
</dbReference>
<dbReference type="InterPro" id="IPR057326">
    <property type="entry name" value="KR_dom"/>
</dbReference>
<dbReference type="Pfam" id="PF14765">
    <property type="entry name" value="PS-DH"/>
    <property type="match status" value="2"/>
</dbReference>
<dbReference type="SMART" id="SM00826">
    <property type="entry name" value="PKS_DH"/>
    <property type="match status" value="2"/>
</dbReference>
<dbReference type="SMART" id="SM00822">
    <property type="entry name" value="PKS_KR"/>
    <property type="match status" value="2"/>
</dbReference>
<feature type="active site" description="Proton donor; for dehydratase activity" evidence="12">
    <location>
        <position position="3778"/>
    </location>
</feature>
<dbReference type="InterPro" id="IPR018201">
    <property type="entry name" value="Ketoacyl_synth_AS"/>
</dbReference>
<dbReference type="InterPro" id="IPR049552">
    <property type="entry name" value="PKS_DH_N"/>
</dbReference>
<dbReference type="EC" id="2.3.1.94" evidence="11"/>
<dbReference type="Gene3D" id="3.40.47.10">
    <property type="match status" value="3"/>
</dbReference>
<evidence type="ECO:0000256" key="3">
    <source>
        <dbReference type="ARBA" id="ARBA00022679"/>
    </source>
</evidence>
<dbReference type="PROSITE" id="PS52019">
    <property type="entry name" value="PKS_MFAS_DH"/>
    <property type="match status" value="2"/>
</dbReference>
<dbReference type="GO" id="GO:0004315">
    <property type="term" value="F:3-oxoacyl-[acyl-carrier-protein] synthase activity"/>
    <property type="evidence" value="ECO:0007669"/>
    <property type="project" value="InterPro"/>
</dbReference>
<dbReference type="SUPFAM" id="SSF47336">
    <property type="entry name" value="ACP-like"/>
    <property type="match status" value="3"/>
</dbReference>
<feature type="active site" description="Proton donor; for dehydratase activity" evidence="12">
    <location>
        <position position="2134"/>
    </location>
</feature>
<feature type="domain" description="Carrier" evidence="13">
    <location>
        <begin position="973"/>
        <end position="1048"/>
    </location>
</feature>
<dbReference type="PROSITE" id="PS50075">
    <property type="entry name" value="CARRIER"/>
    <property type="match status" value="3"/>
</dbReference>
<feature type="domain" description="PKS/mFAS DH" evidence="15">
    <location>
        <begin position="1949"/>
        <end position="2207"/>
    </location>
</feature>
<name>A0A9X3ACY5_9PSEU</name>
<evidence type="ECO:0000256" key="11">
    <source>
        <dbReference type="ARBA" id="ARBA00066981"/>
    </source>
</evidence>